<comment type="caution">
    <text evidence="10">The sequence shown here is derived from an EMBL/GenBank/DDBJ whole genome shotgun (WGS) entry which is preliminary data.</text>
</comment>
<dbReference type="Pfam" id="PF00919">
    <property type="entry name" value="UPF0004"/>
    <property type="match status" value="1"/>
</dbReference>
<dbReference type="PANTHER" id="PTHR11918:SF45">
    <property type="entry name" value="THREONYLCARBAMOYLADENOSINE TRNA METHYLTHIOTRANSFERASE"/>
    <property type="match status" value="1"/>
</dbReference>
<dbReference type="SMART" id="SM00729">
    <property type="entry name" value="Elp3"/>
    <property type="match status" value="1"/>
</dbReference>
<evidence type="ECO:0000256" key="2">
    <source>
        <dbReference type="ARBA" id="ARBA00022485"/>
    </source>
</evidence>
<keyword evidence="3 10" id="KW-0808">Transferase</keyword>
<proteinExistence type="predicted"/>
<keyword evidence="6" id="KW-0408">Iron</keyword>
<dbReference type="EMBL" id="DTGT01000061">
    <property type="protein sequence ID" value="HGH60054.1"/>
    <property type="molecule type" value="Genomic_DNA"/>
</dbReference>
<sequence length="457" mass="49303">MTEDSEKRFRSAAIFVLGCKVNQAEAAGMKQILAQAGCRLCGQGETPDLVIVNTCCVTSKAEGKSRRLVNRLRRMYPQAMILATGCLAEIHPSSFDASDDRLLVFPQSARAHLKEILAGNASPSISREHAHGIYEFVDFGVASVPSRARGFIKIQDGCSARCSYCIVPRARGPARSLAVETVLAHVTAMANSSVPEIVLSGVNLGAYGNDFIPPIDLESLLRTLLSAKSTARFRLSSLEPEHISSGVIDLMASSDGLCRHLHIPLQSGDDGILRLMNRPYDASFIRSLVKTIFSKAPDACIGFDVIVGFPGESEEAFDQTVELIEECEASYLHVFPFSPRPETPAASLQGKVPDSVIRARVQLLRQLSARLRATFFERCLGKTFSAVVESGPDPLTGELLVRTDNYIPVYCPASPGLLKERKGMIALVDLKGGRVFGREVSGTASCDLSVGMAGVTL</sequence>
<dbReference type="PROSITE" id="PS01278">
    <property type="entry name" value="MTTASE_RADICAL"/>
    <property type="match status" value="1"/>
</dbReference>
<dbReference type="InterPro" id="IPR005839">
    <property type="entry name" value="Methylthiotransferase"/>
</dbReference>
<reference evidence="10" key="1">
    <citation type="journal article" date="2020" name="mSystems">
        <title>Genome- and Community-Level Interaction Insights into Carbon Utilization and Element Cycling Functions of Hydrothermarchaeota in Hydrothermal Sediment.</title>
        <authorList>
            <person name="Zhou Z."/>
            <person name="Liu Y."/>
            <person name="Xu W."/>
            <person name="Pan J."/>
            <person name="Luo Z.H."/>
            <person name="Li M."/>
        </authorList>
    </citation>
    <scope>NUCLEOTIDE SEQUENCE [LARGE SCALE GENOMIC DNA]</scope>
    <source>
        <strain evidence="10">SpSt-769</strain>
    </source>
</reference>
<dbReference type="PROSITE" id="PS51449">
    <property type="entry name" value="MTTASE_N"/>
    <property type="match status" value="1"/>
</dbReference>
<dbReference type="GO" id="GO:0035598">
    <property type="term" value="F:tRNA (N(6)-L-threonylcarbamoyladenosine(37)-C(2))-methylthiotransferase activity"/>
    <property type="evidence" value="ECO:0007669"/>
    <property type="project" value="TreeGrafter"/>
</dbReference>
<evidence type="ECO:0000256" key="7">
    <source>
        <dbReference type="ARBA" id="ARBA00023014"/>
    </source>
</evidence>
<name>A0A7C4ETJ2_9BACT</name>
<keyword evidence="2" id="KW-0004">4Fe-4S</keyword>
<protein>
    <submittedName>
        <fullName evidence="10">tRNA (N(6)-L-threonylcarbamoyladenosine(37)-C(2))-methylthiotransferase MtaB</fullName>
    </submittedName>
</protein>
<evidence type="ECO:0000259" key="8">
    <source>
        <dbReference type="PROSITE" id="PS51449"/>
    </source>
</evidence>
<dbReference type="Pfam" id="PF04055">
    <property type="entry name" value="Radical_SAM"/>
    <property type="match status" value="1"/>
</dbReference>
<dbReference type="InterPro" id="IPR020612">
    <property type="entry name" value="Methylthiotransferase_CS"/>
</dbReference>
<evidence type="ECO:0000313" key="10">
    <source>
        <dbReference type="EMBL" id="HGH60054.1"/>
    </source>
</evidence>
<evidence type="ECO:0000256" key="3">
    <source>
        <dbReference type="ARBA" id="ARBA00022679"/>
    </source>
</evidence>
<dbReference type="InterPro" id="IPR006467">
    <property type="entry name" value="MiaB-like_bact"/>
</dbReference>
<accession>A0A7C4ETJ2</accession>
<dbReference type="InterPro" id="IPR023404">
    <property type="entry name" value="rSAM_horseshoe"/>
</dbReference>
<evidence type="ECO:0000256" key="4">
    <source>
        <dbReference type="ARBA" id="ARBA00022691"/>
    </source>
</evidence>
<feature type="domain" description="Radical SAM core" evidence="9">
    <location>
        <begin position="144"/>
        <end position="374"/>
    </location>
</feature>
<keyword evidence="7" id="KW-0411">Iron-sulfur</keyword>
<keyword evidence="5" id="KW-0479">Metal-binding</keyword>
<gene>
    <name evidence="10" type="primary">mtaB</name>
    <name evidence="10" type="ORF">ENV54_02005</name>
</gene>
<dbReference type="AlphaFoldDB" id="A0A7C4ETJ2"/>
<dbReference type="PANTHER" id="PTHR11918">
    <property type="entry name" value="RADICAL SAM PROTEINS"/>
    <property type="match status" value="1"/>
</dbReference>
<dbReference type="InterPro" id="IPR058240">
    <property type="entry name" value="rSAM_sf"/>
</dbReference>
<comment type="cofactor">
    <cofactor evidence="1">
        <name>[4Fe-4S] cluster</name>
        <dbReference type="ChEBI" id="CHEBI:49883"/>
    </cofactor>
</comment>
<dbReference type="SFLD" id="SFLDG01082">
    <property type="entry name" value="B12-binding_domain_containing"/>
    <property type="match status" value="1"/>
</dbReference>
<dbReference type="GO" id="GO:0051539">
    <property type="term" value="F:4 iron, 4 sulfur cluster binding"/>
    <property type="evidence" value="ECO:0007669"/>
    <property type="project" value="UniProtKB-KW"/>
</dbReference>
<keyword evidence="4" id="KW-0949">S-adenosyl-L-methionine</keyword>
<dbReference type="NCBIfam" id="TIGR00089">
    <property type="entry name" value="MiaB/RimO family radical SAM methylthiotransferase"/>
    <property type="match status" value="1"/>
</dbReference>
<dbReference type="Gene3D" id="3.40.50.12160">
    <property type="entry name" value="Methylthiotransferase, N-terminal domain"/>
    <property type="match status" value="1"/>
</dbReference>
<evidence type="ECO:0000259" key="9">
    <source>
        <dbReference type="PROSITE" id="PS51918"/>
    </source>
</evidence>
<dbReference type="GO" id="GO:0046872">
    <property type="term" value="F:metal ion binding"/>
    <property type="evidence" value="ECO:0007669"/>
    <property type="project" value="UniProtKB-KW"/>
</dbReference>
<organism evidence="10">
    <name type="scientific">Desulfomonile tiedjei</name>
    <dbReference type="NCBI Taxonomy" id="2358"/>
    <lineage>
        <taxon>Bacteria</taxon>
        <taxon>Pseudomonadati</taxon>
        <taxon>Thermodesulfobacteriota</taxon>
        <taxon>Desulfomonilia</taxon>
        <taxon>Desulfomonilales</taxon>
        <taxon>Desulfomonilaceae</taxon>
        <taxon>Desulfomonile</taxon>
    </lineage>
</organism>
<evidence type="ECO:0000256" key="5">
    <source>
        <dbReference type="ARBA" id="ARBA00022723"/>
    </source>
</evidence>
<dbReference type="InterPro" id="IPR013848">
    <property type="entry name" value="Methylthiotransferase_N"/>
</dbReference>
<dbReference type="InterPro" id="IPR038135">
    <property type="entry name" value="Methylthiotransferase_N_sf"/>
</dbReference>
<dbReference type="SUPFAM" id="SSF102114">
    <property type="entry name" value="Radical SAM enzymes"/>
    <property type="match status" value="1"/>
</dbReference>
<dbReference type="NCBIfam" id="TIGR01579">
    <property type="entry name" value="MiaB-like-C"/>
    <property type="match status" value="1"/>
</dbReference>
<evidence type="ECO:0000256" key="1">
    <source>
        <dbReference type="ARBA" id="ARBA00001966"/>
    </source>
</evidence>
<dbReference type="PROSITE" id="PS51918">
    <property type="entry name" value="RADICAL_SAM"/>
    <property type="match status" value="1"/>
</dbReference>
<dbReference type="InterPro" id="IPR006638">
    <property type="entry name" value="Elp3/MiaA/NifB-like_rSAM"/>
</dbReference>
<dbReference type="Gene3D" id="3.80.30.20">
    <property type="entry name" value="tm_1862 like domain"/>
    <property type="match status" value="1"/>
</dbReference>
<dbReference type="InterPro" id="IPR007197">
    <property type="entry name" value="rSAM"/>
</dbReference>
<evidence type="ECO:0000256" key="6">
    <source>
        <dbReference type="ARBA" id="ARBA00023004"/>
    </source>
</evidence>
<dbReference type="CDD" id="cd01335">
    <property type="entry name" value="Radical_SAM"/>
    <property type="match status" value="1"/>
</dbReference>
<feature type="domain" description="MTTase N-terminal" evidence="8">
    <location>
        <begin position="10"/>
        <end position="122"/>
    </location>
</feature>
<dbReference type="SFLD" id="SFLDS00029">
    <property type="entry name" value="Radical_SAM"/>
    <property type="match status" value="1"/>
</dbReference>